<gene>
    <name evidence="1" type="ORF">LCGC14_3123820</name>
</gene>
<organism evidence="1">
    <name type="scientific">marine sediment metagenome</name>
    <dbReference type="NCBI Taxonomy" id="412755"/>
    <lineage>
        <taxon>unclassified sequences</taxon>
        <taxon>metagenomes</taxon>
        <taxon>ecological metagenomes</taxon>
    </lineage>
</organism>
<accession>A0A0F8W1H6</accession>
<comment type="caution">
    <text evidence="1">The sequence shown here is derived from an EMBL/GenBank/DDBJ whole genome shotgun (WGS) entry which is preliminary data.</text>
</comment>
<feature type="non-terminal residue" evidence="1">
    <location>
        <position position="1"/>
    </location>
</feature>
<dbReference type="AlphaFoldDB" id="A0A0F8W1H6"/>
<evidence type="ECO:0000313" key="1">
    <source>
        <dbReference type="EMBL" id="KKK50557.1"/>
    </source>
</evidence>
<reference evidence="1" key="1">
    <citation type="journal article" date="2015" name="Nature">
        <title>Complex archaea that bridge the gap between prokaryotes and eukaryotes.</title>
        <authorList>
            <person name="Spang A."/>
            <person name="Saw J.H."/>
            <person name="Jorgensen S.L."/>
            <person name="Zaremba-Niedzwiedzka K."/>
            <person name="Martijn J."/>
            <person name="Lind A.E."/>
            <person name="van Eijk R."/>
            <person name="Schleper C."/>
            <person name="Guy L."/>
            <person name="Ettema T.J."/>
        </authorList>
    </citation>
    <scope>NUCLEOTIDE SEQUENCE</scope>
</reference>
<proteinExistence type="predicted"/>
<name>A0A0F8W1H6_9ZZZZ</name>
<sequence length="38" mass="4359">QQCNTINRQEFIFNLIVDPALCIGDDAELERIRLALRG</sequence>
<dbReference type="EMBL" id="LAZR01067962">
    <property type="protein sequence ID" value="KKK50557.1"/>
    <property type="molecule type" value="Genomic_DNA"/>
</dbReference>
<protein>
    <submittedName>
        <fullName evidence="1">Uncharacterized protein</fullName>
    </submittedName>
</protein>